<proteinExistence type="predicted"/>
<dbReference type="Proteomes" id="UP000826540">
    <property type="component" value="Chromosome"/>
</dbReference>
<dbReference type="RefSeq" id="WP_220609234.1">
    <property type="nucleotide sequence ID" value="NZ_CP080598.1"/>
</dbReference>
<organism evidence="1 2">
    <name type="scientific">Sphaerospermopsis torques-reginae ITEP-024</name>
    <dbReference type="NCBI Taxonomy" id="984208"/>
    <lineage>
        <taxon>Bacteria</taxon>
        <taxon>Bacillati</taxon>
        <taxon>Cyanobacteriota</taxon>
        <taxon>Cyanophyceae</taxon>
        <taxon>Nostocales</taxon>
        <taxon>Aphanizomenonaceae</taxon>
        <taxon>Sphaerospermopsis</taxon>
        <taxon>Sphaerospermopsis torques-reginae</taxon>
    </lineage>
</organism>
<evidence type="ECO:0008006" key="3">
    <source>
        <dbReference type="Google" id="ProtNLM"/>
    </source>
</evidence>
<reference evidence="1 2" key="1">
    <citation type="journal article" date="2022" name="J. Am. Chem. Soc.">
        <title>Biosynthesis of Guanitoxin Enables Global Environmental Detection in Freshwater Cyanobacteria.</title>
        <authorList>
            <person name="Lima S.T."/>
            <person name="Fallon T.R."/>
            <person name="Cordoza J.L."/>
            <person name="Chekan J.R."/>
            <person name="Delbaje E."/>
            <person name="Hopiavuori A.R."/>
            <person name="Alvarenga D.O."/>
            <person name="Wood S.M."/>
            <person name="Luhavaya H."/>
            <person name="Baumgartner J.T."/>
            <person name="Dorr F.A."/>
            <person name="Etchegaray A."/>
            <person name="Pinto E."/>
            <person name="McKinnie S.M.K."/>
            <person name="Fiore M.F."/>
            <person name="Moore B.S."/>
        </authorList>
    </citation>
    <scope>NUCLEOTIDE SEQUENCE [LARGE SCALE GENOMIC DNA]</scope>
    <source>
        <strain evidence="1 2">ITEP-024</strain>
    </source>
</reference>
<protein>
    <recommendedName>
        <fullName evidence="3">Transposase</fullName>
    </recommendedName>
</protein>
<accession>A0ABX8WXI9</accession>
<evidence type="ECO:0000313" key="2">
    <source>
        <dbReference type="Proteomes" id="UP000826540"/>
    </source>
</evidence>
<gene>
    <name evidence="1" type="ORF">K2F26_20260</name>
</gene>
<evidence type="ECO:0000313" key="1">
    <source>
        <dbReference type="EMBL" id="QYX31151.1"/>
    </source>
</evidence>
<dbReference type="EMBL" id="CP080598">
    <property type="protein sequence ID" value="QYX31151.1"/>
    <property type="molecule type" value="Genomic_DNA"/>
</dbReference>
<keyword evidence="2" id="KW-1185">Reference proteome</keyword>
<sequence length="62" mass="7131">MIILVVLRRLLLLASELIMRRLLMQNVSRIEAVCLALYSTFPQLSGRRLTQEIGTETTSREL</sequence>
<name>A0ABX8WXI9_9CYAN</name>